<dbReference type="GO" id="GO:0008076">
    <property type="term" value="C:voltage-gated potassium channel complex"/>
    <property type="evidence" value="ECO:0007669"/>
    <property type="project" value="InterPro"/>
</dbReference>
<evidence type="ECO:0000256" key="7">
    <source>
        <dbReference type="ARBA" id="ARBA00023303"/>
    </source>
</evidence>
<keyword evidence="4 8" id="KW-1133">Transmembrane helix</keyword>
<evidence type="ECO:0000313" key="10">
    <source>
        <dbReference type="Proteomes" id="UP000663828"/>
    </source>
</evidence>
<keyword evidence="10" id="KW-1185">Reference proteome</keyword>
<keyword evidence="3 8" id="KW-0812">Transmembrane</keyword>
<evidence type="ECO:0000256" key="3">
    <source>
        <dbReference type="ARBA" id="ARBA00022692"/>
    </source>
</evidence>
<feature type="transmembrane region" description="Helical" evidence="8">
    <location>
        <begin position="144"/>
        <end position="163"/>
    </location>
</feature>
<dbReference type="Gene3D" id="3.30.710.10">
    <property type="entry name" value="Potassium Channel Kv1.1, Chain A"/>
    <property type="match status" value="1"/>
</dbReference>
<dbReference type="EMBL" id="CAJNOR010000890">
    <property type="protein sequence ID" value="CAF1030261.1"/>
    <property type="molecule type" value="Genomic_DNA"/>
</dbReference>
<evidence type="ECO:0000256" key="2">
    <source>
        <dbReference type="ARBA" id="ARBA00022448"/>
    </source>
</evidence>
<comment type="caution">
    <text evidence="9">The sequence shown here is derived from an EMBL/GenBank/DDBJ whole genome shotgun (WGS) entry which is preliminary data.</text>
</comment>
<dbReference type="GO" id="GO:0001508">
    <property type="term" value="P:action potential"/>
    <property type="evidence" value="ECO:0007669"/>
    <property type="project" value="TreeGrafter"/>
</dbReference>
<evidence type="ECO:0000256" key="6">
    <source>
        <dbReference type="ARBA" id="ARBA00023136"/>
    </source>
</evidence>
<protein>
    <submittedName>
        <fullName evidence="9">Uncharacterized protein</fullName>
    </submittedName>
</protein>
<evidence type="ECO:0000313" key="9">
    <source>
        <dbReference type="EMBL" id="CAF1030261.1"/>
    </source>
</evidence>
<evidence type="ECO:0000256" key="5">
    <source>
        <dbReference type="ARBA" id="ARBA00023065"/>
    </source>
</evidence>
<evidence type="ECO:0000256" key="1">
    <source>
        <dbReference type="ARBA" id="ARBA00004141"/>
    </source>
</evidence>
<keyword evidence="5" id="KW-0406">Ion transport</keyword>
<dbReference type="PANTHER" id="PTHR11537">
    <property type="entry name" value="VOLTAGE-GATED POTASSIUM CHANNEL"/>
    <property type="match status" value="1"/>
</dbReference>
<dbReference type="Proteomes" id="UP000663828">
    <property type="component" value="Unassembled WGS sequence"/>
</dbReference>
<evidence type="ECO:0000256" key="8">
    <source>
        <dbReference type="SAM" id="Phobius"/>
    </source>
</evidence>
<keyword evidence="2" id="KW-0813">Transport</keyword>
<dbReference type="AlphaFoldDB" id="A0A814ITF1"/>
<keyword evidence="7" id="KW-0407">Ion channel</keyword>
<keyword evidence="6 8" id="KW-0472">Membrane</keyword>
<dbReference type="InterPro" id="IPR028325">
    <property type="entry name" value="VG_K_chnl"/>
</dbReference>
<evidence type="ECO:0000256" key="4">
    <source>
        <dbReference type="ARBA" id="ARBA00022989"/>
    </source>
</evidence>
<name>A0A814ITF1_ADIRI</name>
<comment type="subcellular location">
    <subcellularLocation>
        <location evidence="1">Membrane</location>
        <topology evidence="1">Multi-pass membrane protein</topology>
    </subcellularLocation>
</comment>
<dbReference type="SUPFAM" id="SSF81324">
    <property type="entry name" value="Voltage-gated potassium channels"/>
    <property type="match status" value="1"/>
</dbReference>
<feature type="transmembrane region" description="Helical" evidence="8">
    <location>
        <begin position="175"/>
        <end position="197"/>
    </location>
</feature>
<dbReference type="PRINTS" id="PR00169">
    <property type="entry name" value="KCHANNEL"/>
</dbReference>
<dbReference type="GO" id="GO:0005249">
    <property type="term" value="F:voltage-gated potassium channel activity"/>
    <property type="evidence" value="ECO:0007669"/>
    <property type="project" value="InterPro"/>
</dbReference>
<dbReference type="PANTHER" id="PTHR11537:SF254">
    <property type="entry name" value="POTASSIUM VOLTAGE-GATED CHANNEL PROTEIN SHAB"/>
    <property type="match status" value="1"/>
</dbReference>
<dbReference type="InterPro" id="IPR027359">
    <property type="entry name" value="Volt_channel_dom_sf"/>
</dbReference>
<organism evidence="9 10">
    <name type="scientific">Adineta ricciae</name>
    <name type="common">Rotifer</name>
    <dbReference type="NCBI Taxonomy" id="249248"/>
    <lineage>
        <taxon>Eukaryota</taxon>
        <taxon>Metazoa</taxon>
        <taxon>Spiralia</taxon>
        <taxon>Gnathifera</taxon>
        <taxon>Rotifera</taxon>
        <taxon>Eurotatoria</taxon>
        <taxon>Bdelloidea</taxon>
        <taxon>Adinetida</taxon>
        <taxon>Adinetidae</taxon>
        <taxon>Adineta</taxon>
    </lineage>
</organism>
<dbReference type="Gene3D" id="1.20.120.350">
    <property type="entry name" value="Voltage-gated potassium channels. Chain C"/>
    <property type="match status" value="1"/>
</dbReference>
<reference evidence="9" key="1">
    <citation type="submission" date="2021-02" db="EMBL/GenBank/DDBJ databases">
        <authorList>
            <person name="Nowell W R."/>
        </authorList>
    </citation>
    <scope>NUCLEOTIDE SEQUENCE</scope>
</reference>
<sequence>MLSPDVLQQRDNLVKIHVSEQFSKTSDDTTSGDRPSLVTINVSRNRFQTYLSTLDIYPTTLLNYAKKRQQYWNEENREHSVKFSKLEIPTMIWREYIWFYLGLPLHSRIAHVETLPAYNDRLESICEAQRNQSDDDMAAIHCPALFRSSFFIIQSICVANFTVKFVLRLIHTQSYVRFVFTFFNYLDLAAILPYFILLGIELSSCETFLFDSAAYFVEQDTNGDVSDSIPKSVYWEIVTFTGVGYG</sequence>
<proteinExistence type="predicted"/>
<dbReference type="InterPro" id="IPR011333">
    <property type="entry name" value="SKP1/BTB/POZ_sf"/>
</dbReference>
<gene>
    <name evidence="9" type="ORF">XAT740_LOCUS14711</name>
</gene>
<accession>A0A814ITF1</accession>